<evidence type="ECO:0000259" key="16">
    <source>
        <dbReference type="Pfam" id="PF07715"/>
    </source>
</evidence>
<evidence type="ECO:0000256" key="6">
    <source>
        <dbReference type="ARBA" id="ARBA00022729"/>
    </source>
</evidence>
<gene>
    <name evidence="17" type="ORF">I7X39_15200</name>
</gene>
<dbReference type="SUPFAM" id="SSF56935">
    <property type="entry name" value="Porins"/>
    <property type="match status" value="1"/>
</dbReference>
<dbReference type="EMBL" id="JAEDAK010000010">
    <property type="protein sequence ID" value="MBH9578235.1"/>
    <property type="molecule type" value="Genomic_DNA"/>
</dbReference>
<accession>A0A931J8V7</accession>
<dbReference type="InterPro" id="IPR036942">
    <property type="entry name" value="Beta-barrel_TonB_sf"/>
</dbReference>
<feature type="chain" id="PRO_5036959057" evidence="14">
    <location>
        <begin position="18"/>
        <end position="739"/>
    </location>
</feature>
<evidence type="ECO:0000256" key="14">
    <source>
        <dbReference type="SAM" id="SignalP"/>
    </source>
</evidence>
<dbReference type="GO" id="GO:0009279">
    <property type="term" value="C:cell outer membrane"/>
    <property type="evidence" value="ECO:0007669"/>
    <property type="project" value="UniProtKB-SubCell"/>
</dbReference>
<keyword evidence="3 11" id="KW-0813">Transport</keyword>
<reference evidence="17" key="1">
    <citation type="submission" date="2020-12" db="EMBL/GenBank/DDBJ databases">
        <title>The genome sequence of Inhella sp. 1Y17.</title>
        <authorList>
            <person name="Liu Y."/>
        </authorList>
    </citation>
    <scope>NUCLEOTIDE SEQUENCE</scope>
    <source>
        <strain evidence="17">1Y17</strain>
    </source>
</reference>
<feature type="region of interest" description="Disordered" evidence="13">
    <location>
        <begin position="317"/>
        <end position="350"/>
    </location>
</feature>
<dbReference type="PANTHER" id="PTHR30069">
    <property type="entry name" value="TONB-DEPENDENT OUTER MEMBRANE RECEPTOR"/>
    <property type="match status" value="1"/>
</dbReference>
<sequence length="739" mass="81620">MRLTPFLLFGLALCAQAQTNTQTPPPPAAPASAPAARLDKVEVSGQASDEAKRRASTASKIVISREDLLRFGDGNLVDLMRRLPGVTPGGRPGRGGEIRMRGMGGGFTQILVDGERMPPGFTLDQVPPEQVERIEIQRAPTAETGARAVAGTINVILREPLARKLNEARLSLGFDHGELQPNVALTHNDSTAGGLNYSVTSVLNRQRRADDINSRTRIEPDAGLVQERSQRGRSLDQRDSLNLNGRLQWRLGEGETLQLMPFAVLAQGENHSQFAQGGEPRYTQVATQSEGRFRMLRAGANYQKRLSEDLRLDLRANGGGANLRNDNQRLESGGTLDRRQDDHNDNRDRNLNLTGKLSLQTAAEHAWVSGTELEWGRRNNTRTSLQNGQPLLGLGDFGDELSARTLRSALYTQDEWQASPQWNLHAGLRFEQIDSRGQAGAALGEVRNRSQVWSPLLHALWKPDPRSREQLRMSLTRSYRAASLNDLIARPVFNSQFPSGPNTEYAADSAGNPNLKPELATGLEFAYERYLSKGGLLSANLFARSIQGLIRRTLALEDSVLNGVPTPRWVSRPRNLGDARVYGLELEAKARLDEIWAEAPPAWVPLQLRANLSLFRSAVEGIPGPHNRIDAQPRFTSNLGLDYRTPGSPVSLGVNWSYTPEVLIQQTEILSSRTSKRVVFDAYGQWAISRDTSLRLALSNLDPLDALSQTVVDSGSNLVTTESRQRTFRTATLRLETRF</sequence>
<proteinExistence type="inferred from homology"/>
<keyword evidence="6 14" id="KW-0732">Signal</keyword>
<dbReference type="Gene3D" id="2.170.130.10">
    <property type="entry name" value="TonB-dependent receptor, plug domain"/>
    <property type="match status" value="1"/>
</dbReference>
<keyword evidence="5 11" id="KW-0812">Transmembrane</keyword>
<evidence type="ECO:0000259" key="15">
    <source>
        <dbReference type="Pfam" id="PF00593"/>
    </source>
</evidence>
<dbReference type="AlphaFoldDB" id="A0A931J8V7"/>
<dbReference type="InterPro" id="IPR000531">
    <property type="entry name" value="Beta-barrel_TonB"/>
</dbReference>
<dbReference type="Pfam" id="PF07715">
    <property type="entry name" value="Plug"/>
    <property type="match status" value="1"/>
</dbReference>
<evidence type="ECO:0000256" key="3">
    <source>
        <dbReference type="ARBA" id="ARBA00022448"/>
    </source>
</evidence>
<keyword evidence="10 11" id="KW-0998">Cell outer membrane</keyword>
<evidence type="ECO:0000256" key="4">
    <source>
        <dbReference type="ARBA" id="ARBA00022452"/>
    </source>
</evidence>
<dbReference type="Gene3D" id="2.40.170.20">
    <property type="entry name" value="TonB-dependent receptor, beta-barrel domain"/>
    <property type="match status" value="1"/>
</dbReference>
<dbReference type="InterPro" id="IPR037066">
    <property type="entry name" value="Plug_dom_sf"/>
</dbReference>
<feature type="compositionally biased region" description="Basic and acidic residues" evidence="13">
    <location>
        <begin position="336"/>
        <end position="350"/>
    </location>
</feature>
<evidence type="ECO:0000256" key="13">
    <source>
        <dbReference type="SAM" id="MobiDB-lite"/>
    </source>
</evidence>
<evidence type="ECO:0000256" key="5">
    <source>
        <dbReference type="ARBA" id="ARBA00022692"/>
    </source>
</evidence>
<comment type="similarity">
    <text evidence="2 11 12">Belongs to the TonB-dependent receptor family.</text>
</comment>
<evidence type="ECO:0000256" key="7">
    <source>
        <dbReference type="ARBA" id="ARBA00023077"/>
    </source>
</evidence>
<keyword evidence="9 17" id="KW-0675">Receptor</keyword>
<keyword evidence="4 11" id="KW-1134">Transmembrane beta strand</keyword>
<comment type="subcellular location">
    <subcellularLocation>
        <location evidence="1 11">Cell outer membrane</location>
        <topology evidence="1 11">Multi-pass membrane protein</topology>
    </subcellularLocation>
</comment>
<organism evidence="17 18">
    <name type="scientific">Inhella proteolytica</name>
    <dbReference type="NCBI Taxonomy" id="2795029"/>
    <lineage>
        <taxon>Bacteria</taxon>
        <taxon>Pseudomonadati</taxon>
        <taxon>Pseudomonadota</taxon>
        <taxon>Betaproteobacteria</taxon>
        <taxon>Burkholderiales</taxon>
        <taxon>Sphaerotilaceae</taxon>
        <taxon>Inhella</taxon>
    </lineage>
</organism>
<evidence type="ECO:0000256" key="9">
    <source>
        <dbReference type="ARBA" id="ARBA00023170"/>
    </source>
</evidence>
<dbReference type="Pfam" id="PF00593">
    <property type="entry name" value="TonB_dep_Rec_b-barrel"/>
    <property type="match status" value="1"/>
</dbReference>
<evidence type="ECO:0000313" key="17">
    <source>
        <dbReference type="EMBL" id="MBH9578235.1"/>
    </source>
</evidence>
<evidence type="ECO:0000256" key="8">
    <source>
        <dbReference type="ARBA" id="ARBA00023136"/>
    </source>
</evidence>
<dbReference type="InterPro" id="IPR012910">
    <property type="entry name" value="Plug_dom"/>
</dbReference>
<dbReference type="Proteomes" id="UP000613266">
    <property type="component" value="Unassembled WGS sequence"/>
</dbReference>
<dbReference type="RefSeq" id="WP_198112004.1">
    <property type="nucleotide sequence ID" value="NZ_JAEDAK010000010.1"/>
</dbReference>
<feature type="domain" description="TonB-dependent receptor-like beta-barrel" evidence="15">
    <location>
        <begin position="277"/>
        <end position="701"/>
    </location>
</feature>
<dbReference type="InterPro" id="IPR039426">
    <property type="entry name" value="TonB-dep_rcpt-like"/>
</dbReference>
<feature type="domain" description="TonB-dependent receptor plug" evidence="16">
    <location>
        <begin position="54"/>
        <end position="152"/>
    </location>
</feature>
<feature type="signal peptide" evidence="14">
    <location>
        <begin position="1"/>
        <end position="17"/>
    </location>
</feature>
<comment type="caution">
    <text evidence="17">The sequence shown here is derived from an EMBL/GenBank/DDBJ whole genome shotgun (WGS) entry which is preliminary data.</text>
</comment>
<evidence type="ECO:0000256" key="2">
    <source>
        <dbReference type="ARBA" id="ARBA00009810"/>
    </source>
</evidence>
<keyword evidence="8 11" id="KW-0472">Membrane</keyword>
<evidence type="ECO:0000256" key="11">
    <source>
        <dbReference type="PROSITE-ProRule" id="PRU01360"/>
    </source>
</evidence>
<evidence type="ECO:0000313" key="18">
    <source>
        <dbReference type="Proteomes" id="UP000613266"/>
    </source>
</evidence>
<protein>
    <submittedName>
        <fullName evidence="17">TonB-dependent receptor</fullName>
    </submittedName>
</protein>
<evidence type="ECO:0000256" key="12">
    <source>
        <dbReference type="RuleBase" id="RU003357"/>
    </source>
</evidence>
<keyword evidence="7 12" id="KW-0798">TonB box</keyword>
<keyword evidence="18" id="KW-1185">Reference proteome</keyword>
<dbReference type="GO" id="GO:0044718">
    <property type="term" value="P:siderophore transmembrane transport"/>
    <property type="evidence" value="ECO:0007669"/>
    <property type="project" value="TreeGrafter"/>
</dbReference>
<dbReference type="PROSITE" id="PS52016">
    <property type="entry name" value="TONB_DEPENDENT_REC_3"/>
    <property type="match status" value="1"/>
</dbReference>
<name>A0A931J8V7_9BURK</name>
<evidence type="ECO:0000256" key="1">
    <source>
        <dbReference type="ARBA" id="ARBA00004571"/>
    </source>
</evidence>
<dbReference type="CDD" id="cd01347">
    <property type="entry name" value="ligand_gated_channel"/>
    <property type="match status" value="1"/>
</dbReference>
<dbReference type="PANTHER" id="PTHR30069:SF29">
    <property type="entry name" value="HEMOGLOBIN AND HEMOGLOBIN-HAPTOGLOBIN-BINDING PROTEIN 1-RELATED"/>
    <property type="match status" value="1"/>
</dbReference>
<evidence type="ECO:0000256" key="10">
    <source>
        <dbReference type="ARBA" id="ARBA00023237"/>
    </source>
</evidence>
<dbReference type="GO" id="GO:0015344">
    <property type="term" value="F:siderophore uptake transmembrane transporter activity"/>
    <property type="evidence" value="ECO:0007669"/>
    <property type="project" value="TreeGrafter"/>
</dbReference>